<comment type="pathway">
    <text evidence="1">Carotenoid biosynthesis; phytoene biosynthesis.</text>
</comment>
<dbReference type="PANTHER" id="PTHR31480">
    <property type="entry name" value="BIFUNCTIONAL LYCOPENE CYCLASE/PHYTOENE SYNTHASE"/>
    <property type="match status" value="1"/>
</dbReference>
<evidence type="ECO:0000256" key="1">
    <source>
        <dbReference type="ARBA" id="ARBA00004684"/>
    </source>
</evidence>
<evidence type="ECO:0000313" key="6">
    <source>
        <dbReference type="EMBL" id="MBB4284898.1"/>
    </source>
</evidence>
<comment type="similarity">
    <text evidence="2">Belongs to the phytoene/squalene synthase family.</text>
</comment>
<evidence type="ECO:0000256" key="4">
    <source>
        <dbReference type="ARBA" id="ARBA00022746"/>
    </source>
</evidence>
<dbReference type="InterPro" id="IPR044843">
    <property type="entry name" value="Trans_IPPS_bact-type"/>
</dbReference>
<dbReference type="InterPro" id="IPR008949">
    <property type="entry name" value="Isoprenoid_synthase_dom_sf"/>
</dbReference>
<evidence type="ECO:0000256" key="2">
    <source>
        <dbReference type="ARBA" id="ARBA00006251"/>
    </source>
</evidence>
<dbReference type="AlphaFoldDB" id="A0A7W6RX84"/>
<dbReference type="FunFam" id="1.10.600.10:FF:000020">
    <property type="entry name" value="Phytoene synthase"/>
    <property type="match status" value="1"/>
</dbReference>
<dbReference type="EMBL" id="JACIGI010000003">
    <property type="protein sequence ID" value="MBB4284898.1"/>
    <property type="molecule type" value="Genomic_DNA"/>
</dbReference>
<dbReference type="GO" id="GO:0051996">
    <property type="term" value="F:squalene synthase [NAD(P)H] activity"/>
    <property type="evidence" value="ECO:0007669"/>
    <property type="project" value="InterPro"/>
</dbReference>
<dbReference type="Gene3D" id="1.10.600.10">
    <property type="entry name" value="Farnesyl Diphosphate Synthase"/>
    <property type="match status" value="1"/>
</dbReference>
<dbReference type="EC" id="2.5.1.32" evidence="6"/>
<organism evidence="6 7">
    <name type="scientific">Roseospira goensis</name>
    <dbReference type="NCBI Taxonomy" id="391922"/>
    <lineage>
        <taxon>Bacteria</taxon>
        <taxon>Pseudomonadati</taxon>
        <taxon>Pseudomonadota</taxon>
        <taxon>Alphaproteobacteria</taxon>
        <taxon>Rhodospirillales</taxon>
        <taxon>Rhodospirillaceae</taxon>
        <taxon>Roseospira</taxon>
    </lineage>
</organism>
<sequence>MIRTGSHSFYTASLLLPRAYRDPAYALYAFCRLSDDAVDECDACLEAVAHLRYRLDRVYAGDPMDSPVDRAFADTVRRYRMPRALPEALLEGFVWDAEARVYETISDVRAYSARVAAAVGAMMSVLMGARHPHVLARACDLGVAMQLTNICRDVGEDARRGRLYLPRQWMWDAGLDPDAWLARPRYSPALADVVARVLDEAQRLYDRAASGIAGLPSGCRPAIHAARLIYAAIGGEIAQADFDSMSRRAYVPKARKLALLGEATRDAMWYRRIDPAPAVPETHFLVEAAAIRRNIWVGERAGAPEEETYSGRLIWAFELVSHLEQRRRA</sequence>
<gene>
    <name evidence="6" type="ORF">GGD88_000609</name>
</gene>
<dbReference type="GO" id="GO:0016117">
    <property type="term" value="P:carotenoid biosynthetic process"/>
    <property type="evidence" value="ECO:0007669"/>
    <property type="project" value="UniProtKB-KW"/>
</dbReference>
<name>A0A7W6RX84_9PROT</name>
<dbReference type="SFLD" id="SFLDS00005">
    <property type="entry name" value="Isoprenoid_Synthase_Type_I"/>
    <property type="match status" value="1"/>
</dbReference>
<dbReference type="Proteomes" id="UP000555728">
    <property type="component" value="Unassembled WGS sequence"/>
</dbReference>
<keyword evidence="7" id="KW-1185">Reference proteome</keyword>
<comment type="cofactor">
    <cofactor evidence="5">
        <name>ATP</name>
        <dbReference type="ChEBI" id="CHEBI:30616"/>
    </cofactor>
</comment>
<dbReference type="SFLD" id="SFLDG01212">
    <property type="entry name" value="Phytoene_synthase_like"/>
    <property type="match status" value="1"/>
</dbReference>
<dbReference type="CDD" id="cd00683">
    <property type="entry name" value="Trans_IPPS_HH"/>
    <property type="match status" value="1"/>
</dbReference>
<dbReference type="InterPro" id="IPR002060">
    <property type="entry name" value="Squ/phyt_synthse"/>
</dbReference>
<evidence type="ECO:0000256" key="3">
    <source>
        <dbReference type="ARBA" id="ARBA00022679"/>
    </source>
</evidence>
<proteinExistence type="inferred from homology"/>
<evidence type="ECO:0000313" key="7">
    <source>
        <dbReference type="Proteomes" id="UP000555728"/>
    </source>
</evidence>
<dbReference type="GO" id="GO:0004311">
    <property type="term" value="F:geranylgeranyl diphosphate synthase activity"/>
    <property type="evidence" value="ECO:0007669"/>
    <property type="project" value="InterPro"/>
</dbReference>
<dbReference type="PROSITE" id="PS01045">
    <property type="entry name" value="SQUALEN_PHYTOEN_SYN_2"/>
    <property type="match status" value="1"/>
</dbReference>
<comment type="caution">
    <text evidence="6">The sequence shown here is derived from an EMBL/GenBank/DDBJ whole genome shotgun (WGS) entry which is preliminary data.</text>
</comment>
<reference evidence="6 7" key="1">
    <citation type="submission" date="2020-08" db="EMBL/GenBank/DDBJ databases">
        <title>Genome sequencing of Purple Non-Sulfur Bacteria from various extreme environments.</title>
        <authorList>
            <person name="Mayer M."/>
        </authorList>
    </citation>
    <scope>NUCLEOTIDE SEQUENCE [LARGE SCALE GENOMIC DNA]</scope>
    <source>
        <strain evidence="6 7">JA135</strain>
    </source>
</reference>
<dbReference type="PROSITE" id="PS01044">
    <property type="entry name" value="SQUALEN_PHYTOEN_SYN_1"/>
    <property type="match status" value="1"/>
</dbReference>
<evidence type="ECO:0000256" key="5">
    <source>
        <dbReference type="ARBA" id="ARBA00053028"/>
    </source>
</evidence>
<protein>
    <submittedName>
        <fullName evidence="6">Phytoene synthase</fullName>
        <ecNumber evidence="6">2.5.1.32</ecNumber>
    </submittedName>
</protein>
<dbReference type="InterPro" id="IPR033904">
    <property type="entry name" value="Trans_IPPS_HH"/>
</dbReference>
<dbReference type="Pfam" id="PF00494">
    <property type="entry name" value="SQS_PSY"/>
    <property type="match status" value="1"/>
</dbReference>
<dbReference type="RefSeq" id="WP_246423517.1">
    <property type="nucleotide sequence ID" value="NZ_JACIGI010000003.1"/>
</dbReference>
<dbReference type="InterPro" id="IPR019845">
    <property type="entry name" value="Squalene/phytoene_synthase_CS"/>
</dbReference>
<dbReference type="SFLD" id="SFLDG01018">
    <property type="entry name" value="Squalene/Phytoene_Synthase_Lik"/>
    <property type="match status" value="1"/>
</dbReference>
<keyword evidence="3 6" id="KW-0808">Transferase</keyword>
<keyword evidence="4" id="KW-0125">Carotenoid biosynthesis</keyword>
<accession>A0A7W6RX84</accession>
<dbReference type="SUPFAM" id="SSF48576">
    <property type="entry name" value="Terpenoid synthases"/>
    <property type="match status" value="1"/>
</dbReference>